<organism evidence="1 2">
    <name type="scientific">Salmo trutta</name>
    <name type="common">Brown trout</name>
    <dbReference type="NCBI Taxonomy" id="8032"/>
    <lineage>
        <taxon>Eukaryota</taxon>
        <taxon>Metazoa</taxon>
        <taxon>Chordata</taxon>
        <taxon>Craniata</taxon>
        <taxon>Vertebrata</taxon>
        <taxon>Euteleostomi</taxon>
        <taxon>Actinopterygii</taxon>
        <taxon>Neopterygii</taxon>
        <taxon>Teleostei</taxon>
        <taxon>Protacanthopterygii</taxon>
        <taxon>Salmoniformes</taxon>
        <taxon>Salmonidae</taxon>
        <taxon>Salmoninae</taxon>
        <taxon>Salmo</taxon>
    </lineage>
</organism>
<dbReference type="InterPro" id="IPR010036">
    <property type="entry name" value="MDP_1_eu_arc"/>
</dbReference>
<accession>A0A673Y3Z1</accession>
<evidence type="ECO:0000313" key="2">
    <source>
        <dbReference type="Proteomes" id="UP000472277"/>
    </source>
</evidence>
<keyword evidence="2" id="KW-1185">Reference proteome</keyword>
<reference evidence="1" key="2">
    <citation type="submission" date="2025-09" db="UniProtKB">
        <authorList>
            <consortium name="Ensembl"/>
        </authorList>
    </citation>
    <scope>IDENTIFICATION</scope>
</reference>
<dbReference type="InterPro" id="IPR036412">
    <property type="entry name" value="HAD-like_sf"/>
</dbReference>
<dbReference type="PANTHER" id="PTHR17901">
    <property type="entry name" value="MAGNESIUM-DEPENDENT PHOSPHATASE 1 MDP1"/>
    <property type="match status" value="1"/>
</dbReference>
<name>A0A673Y3Z1_SALTR</name>
<dbReference type="Ensembl" id="ENSSTUT00000030594.1">
    <property type="protein sequence ID" value="ENSSTUP00000029231.1"/>
    <property type="gene ID" value="ENSSTUG00000012635.1"/>
</dbReference>
<dbReference type="AlphaFoldDB" id="A0A673Y3Z1"/>
<dbReference type="OMA" id="WPFYCEF"/>
<dbReference type="GO" id="GO:0003993">
    <property type="term" value="F:acid phosphatase activity"/>
    <property type="evidence" value="ECO:0007669"/>
    <property type="project" value="TreeGrafter"/>
</dbReference>
<dbReference type="InterPro" id="IPR023214">
    <property type="entry name" value="HAD_sf"/>
</dbReference>
<protein>
    <submittedName>
        <fullName evidence="1">Magnesium dependent phosphatase 1</fullName>
    </submittedName>
</protein>
<dbReference type="Pfam" id="PF12689">
    <property type="entry name" value="Acid_PPase"/>
    <property type="match status" value="1"/>
</dbReference>
<dbReference type="Gene3D" id="3.40.50.1000">
    <property type="entry name" value="HAD superfamily/HAD-like"/>
    <property type="match status" value="1"/>
</dbReference>
<dbReference type="InParanoid" id="A0A673Y3Z1"/>
<sequence length="129" mass="14744">WPFWVDTHVDPPLQRQCGKTMDILTSLHDQGIQIGVASRTGEVDAANQLLSLFNLNQYISFKEIYPWSKVPYFKKQTVDSSFSEITFFDAEHRNIKDVIRLGVQCVLVPKGVTMRLVVEEILQFSQGAK</sequence>
<dbReference type="GeneTree" id="ENSGT00940000165797"/>
<reference evidence="1" key="1">
    <citation type="submission" date="2025-08" db="UniProtKB">
        <authorList>
            <consortium name="Ensembl"/>
        </authorList>
    </citation>
    <scope>IDENTIFICATION</scope>
</reference>
<dbReference type="PANTHER" id="PTHR17901:SF14">
    <property type="entry name" value="MAGNESIUM-DEPENDENT PHOSPHATASE 1"/>
    <property type="match status" value="1"/>
</dbReference>
<proteinExistence type="predicted"/>
<evidence type="ECO:0000313" key="1">
    <source>
        <dbReference type="Ensembl" id="ENSSTUP00000029231.1"/>
    </source>
</evidence>
<dbReference type="Proteomes" id="UP000472277">
    <property type="component" value="Chromosome 4"/>
</dbReference>
<dbReference type="SUPFAM" id="SSF56784">
    <property type="entry name" value="HAD-like"/>
    <property type="match status" value="1"/>
</dbReference>